<name>A0A0M3HIA8_ASCLU</name>
<proteinExistence type="predicted"/>
<keyword evidence="1" id="KW-1185">Reference proteome</keyword>
<dbReference type="AlphaFoldDB" id="A0A0M3HIA8"/>
<dbReference type="Proteomes" id="UP000036681">
    <property type="component" value="Unplaced"/>
</dbReference>
<accession>A0A0M3HIA8</accession>
<dbReference type="WBParaSite" id="ALUE_0000125301-mRNA-1">
    <property type="protein sequence ID" value="ALUE_0000125301-mRNA-1"/>
    <property type="gene ID" value="ALUE_0000125301"/>
</dbReference>
<evidence type="ECO:0000313" key="2">
    <source>
        <dbReference type="WBParaSite" id="ALUE_0000125301-mRNA-1"/>
    </source>
</evidence>
<evidence type="ECO:0000313" key="1">
    <source>
        <dbReference type="Proteomes" id="UP000036681"/>
    </source>
</evidence>
<reference evidence="2" key="1">
    <citation type="submission" date="2017-02" db="UniProtKB">
        <authorList>
            <consortium name="WormBaseParasite"/>
        </authorList>
    </citation>
    <scope>IDENTIFICATION</scope>
</reference>
<sequence length="46" mass="5354">MPPKPYDDLFIEPPDDYDVVYGDYNTTSLENSQFHKSHCLLMACKD</sequence>
<organism evidence="1 2">
    <name type="scientific">Ascaris lumbricoides</name>
    <name type="common">Giant roundworm</name>
    <dbReference type="NCBI Taxonomy" id="6252"/>
    <lineage>
        <taxon>Eukaryota</taxon>
        <taxon>Metazoa</taxon>
        <taxon>Ecdysozoa</taxon>
        <taxon>Nematoda</taxon>
        <taxon>Chromadorea</taxon>
        <taxon>Rhabditida</taxon>
        <taxon>Spirurina</taxon>
        <taxon>Ascaridomorpha</taxon>
        <taxon>Ascaridoidea</taxon>
        <taxon>Ascarididae</taxon>
        <taxon>Ascaris</taxon>
    </lineage>
</organism>
<protein>
    <submittedName>
        <fullName evidence="2">Ovule protein</fullName>
    </submittedName>
</protein>